<dbReference type="PROSITE" id="PS00026">
    <property type="entry name" value="CHIT_BIND_I_1"/>
    <property type="match status" value="1"/>
</dbReference>
<dbReference type="InterPro" id="IPR001223">
    <property type="entry name" value="Glyco_hydro18_cat"/>
</dbReference>
<name>A0A5J5EMB5_9PEZI</name>
<keyword evidence="5 11" id="KW-0378">Hydrolase</keyword>
<dbReference type="PROSITE" id="PS01095">
    <property type="entry name" value="GH18_1"/>
    <property type="match status" value="1"/>
</dbReference>
<dbReference type="OrthoDB" id="73875at2759"/>
<dbReference type="CDD" id="cd00035">
    <property type="entry name" value="ChtBD1"/>
    <property type="match status" value="1"/>
</dbReference>
<dbReference type="Gene3D" id="3.20.20.80">
    <property type="entry name" value="Glycosidases"/>
    <property type="match status" value="1"/>
</dbReference>
<reference evidence="15 16" key="1">
    <citation type="submission" date="2019-09" db="EMBL/GenBank/DDBJ databases">
        <title>Draft genome of the ectomycorrhizal ascomycete Sphaerosporella brunnea.</title>
        <authorList>
            <consortium name="DOE Joint Genome Institute"/>
            <person name="Benucci G.M."/>
            <person name="Marozzi G."/>
            <person name="Antonielli L."/>
            <person name="Sanchez S."/>
            <person name="Marco P."/>
            <person name="Wang X."/>
            <person name="Falini L.B."/>
            <person name="Barry K."/>
            <person name="Haridas S."/>
            <person name="Lipzen A."/>
            <person name="Labutti K."/>
            <person name="Grigoriev I.V."/>
            <person name="Murat C."/>
            <person name="Martin F."/>
            <person name="Albertini E."/>
            <person name="Donnini D."/>
            <person name="Bonito G."/>
        </authorList>
    </citation>
    <scope>NUCLEOTIDE SEQUENCE [LARGE SCALE GENOMIC DNA]</scope>
    <source>
        <strain evidence="15 16">Sb_GMNB300</strain>
    </source>
</reference>
<comment type="caution">
    <text evidence="10">Lacks conserved residue(s) required for the propagation of feature annotation.</text>
</comment>
<evidence type="ECO:0000256" key="7">
    <source>
        <dbReference type="ARBA" id="ARBA00023277"/>
    </source>
</evidence>
<dbReference type="PROSITE" id="PS50941">
    <property type="entry name" value="CHIT_BIND_I_2"/>
    <property type="match status" value="1"/>
</dbReference>
<dbReference type="EMBL" id="VXIS01000216">
    <property type="protein sequence ID" value="KAA8896314.1"/>
    <property type="molecule type" value="Genomic_DNA"/>
</dbReference>
<dbReference type="InParanoid" id="A0A5J5EMB5"/>
<sequence length="1029" mass="110643">MQWRNIFVTTLSVLVLGALAQDPFACVCSSATQPCKIGCCGKNNVCGLGPNYCAPENCQNSCDAKSDCDPGWGSQWSSREKCPLNVCCSKFGFCGTTSDFCGTATVKQPSCSGTSSNQRVVGYYEGWAQTRACNDMLPENIPFSAYTHLNFAFAFIDPNSYAVAPMSAGDVDLYTRFTGLKQANPGLQTWIAIGGWSMNDPDQPTHSTFSELAASSSAQAAFFKSLLTFMSTYGFDGIDIDWEYPGAPERSGNTADFANYVSFLKNLKNALGSSGHNYGLSITLPASYWYLQNFDIVSMEPIVDWFNMMSYDLHGTWDSSDPYIGPYIGAHTNLTEIDQALDLLWRNNIDPAKVTLGLGFYGRSFTLANPSCNTPGCPFTAGGNPGNCTQSAGTLSYSEIEAVISAGATVTLDETAAVKMVTWGTDQWVSYDDQETLKMKYDYANKRCLGGMMVWAVSTDDFLGTAAAALSAATGRTGFTPSLLSVKSEPIGQCVWGECGRDCPPGLSPAQRSDGKNRGNAGIYNGCSNGQTRDYCCPSNDVPTCTWRGTAPFCNGKCHDGEVEVTSDNKATGSSCWTGHKVLCCQQTKSDQAIGACHWEGSAPICAIAPLICPICFYNSASCPSDKPYKLTTGKDGDGGEQSCWYNGGWKSMCCSTPVPFQNCVWGQSSGTWTQWIDANPILNLFGVGKDCKGECPVGKVPVAMDGTGCRTGKSYFCCDDPNPQVTDPPVTNDNLCAVPSSQWPTSGELDSDGDPHHFIEYYPYEDDCWVSGEGADSGDPDDDTNLLRRDSEVIPLFTDDYDSDEDSELTPRYALWVRRDSVYSKLVTRAGGSGRIQKLCANPAGPTRNKRTTTFRSQPYPSVGTLRSAKNFITQAKPLACALAQLTVSKVGSSTVNWVTEHVYELQSVKSYVQSLIDGVLPGGGAVSQGTAPFSIFDASGAFKQTWTSLGVTAPSVGGSTPMESMYSVLGTSSNWNNLQILSSDINGIKALVWAGKQAIGDGNFKTLNPLQKIGKFNMVVKYGTLCS</sequence>
<evidence type="ECO:0000259" key="13">
    <source>
        <dbReference type="PROSITE" id="PS50941"/>
    </source>
</evidence>
<evidence type="ECO:0000256" key="2">
    <source>
        <dbReference type="ARBA" id="ARBA00008682"/>
    </source>
</evidence>
<feature type="domain" description="Chitin-binding type-1" evidence="13">
    <location>
        <begin position="65"/>
        <end position="113"/>
    </location>
</feature>
<dbReference type="Gene3D" id="3.30.60.10">
    <property type="entry name" value="Endochitinase-like"/>
    <property type="match status" value="1"/>
</dbReference>
<dbReference type="GO" id="GO:0006032">
    <property type="term" value="P:chitin catabolic process"/>
    <property type="evidence" value="ECO:0007669"/>
    <property type="project" value="UniProtKB-KW"/>
</dbReference>
<dbReference type="PANTHER" id="PTHR11177">
    <property type="entry name" value="CHITINASE"/>
    <property type="match status" value="1"/>
</dbReference>
<keyword evidence="7" id="KW-0119">Carbohydrate metabolism</keyword>
<evidence type="ECO:0000256" key="10">
    <source>
        <dbReference type="PROSITE-ProRule" id="PRU00261"/>
    </source>
</evidence>
<evidence type="ECO:0000256" key="12">
    <source>
        <dbReference type="SAM" id="SignalP"/>
    </source>
</evidence>
<dbReference type="SUPFAM" id="SSF51445">
    <property type="entry name" value="(Trans)glycosidases"/>
    <property type="match status" value="1"/>
</dbReference>
<dbReference type="InterPro" id="IPR029070">
    <property type="entry name" value="Chitinase_insertion_sf"/>
</dbReference>
<evidence type="ECO:0000256" key="11">
    <source>
        <dbReference type="RuleBase" id="RU000489"/>
    </source>
</evidence>
<dbReference type="Proteomes" id="UP000326924">
    <property type="component" value="Unassembled WGS sequence"/>
</dbReference>
<dbReference type="InterPro" id="IPR017853">
    <property type="entry name" value="GH"/>
</dbReference>
<keyword evidence="12" id="KW-0732">Signal</keyword>
<dbReference type="InterPro" id="IPR036861">
    <property type="entry name" value="Endochitinase-like_sf"/>
</dbReference>
<feature type="disulfide bond" evidence="10">
    <location>
        <begin position="82"/>
        <end position="94"/>
    </location>
</feature>
<dbReference type="InterPro" id="IPR001002">
    <property type="entry name" value="Chitin-bd_1"/>
</dbReference>
<feature type="domain" description="GH18" evidence="14">
    <location>
        <begin position="118"/>
        <end position="477"/>
    </location>
</feature>
<protein>
    <recommendedName>
        <fullName evidence="3">chitinase</fullName>
        <ecNumber evidence="3">3.2.1.14</ecNumber>
    </recommendedName>
</protein>
<dbReference type="SUPFAM" id="SSF57016">
    <property type="entry name" value="Plant lectins/antimicrobial peptides"/>
    <property type="match status" value="1"/>
</dbReference>
<evidence type="ECO:0000256" key="1">
    <source>
        <dbReference type="ARBA" id="ARBA00000822"/>
    </source>
</evidence>
<dbReference type="AlphaFoldDB" id="A0A5J5EMB5"/>
<gene>
    <name evidence="15" type="ORF">FN846DRAFT_900292</name>
</gene>
<keyword evidence="6" id="KW-0146">Chitin degradation</keyword>
<evidence type="ECO:0000256" key="6">
    <source>
        <dbReference type="ARBA" id="ARBA00023024"/>
    </source>
</evidence>
<dbReference type="PANTHER" id="PTHR11177:SF333">
    <property type="entry name" value="CHITINASE"/>
    <property type="match status" value="1"/>
</dbReference>
<keyword evidence="8 11" id="KW-0326">Glycosidase</keyword>
<dbReference type="Pfam" id="PF00704">
    <property type="entry name" value="Glyco_hydro_18"/>
    <property type="match status" value="1"/>
</dbReference>
<comment type="caution">
    <text evidence="15">The sequence shown here is derived from an EMBL/GenBank/DDBJ whole genome shotgun (WGS) entry which is preliminary data.</text>
</comment>
<evidence type="ECO:0000259" key="14">
    <source>
        <dbReference type="PROSITE" id="PS51910"/>
    </source>
</evidence>
<comment type="catalytic activity">
    <reaction evidence="1">
        <text>Random endo-hydrolysis of N-acetyl-beta-D-glucosaminide (1-&gt;4)-beta-linkages in chitin and chitodextrins.</text>
        <dbReference type="EC" id="3.2.1.14"/>
    </reaction>
</comment>
<dbReference type="GO" id="GO:0008061">
    <property type="term" value="F:chitin binding"/>
    <property type="evidence" value="ECO:0007669"/>
    <property type="project" value="UniProtKB-UniRule"/>
</dbReference>
<evidence type="ECO:0000313" key="15">
    <source>
        <dbReference type="EMBL" id="KAA8896314.1"/>
    </source>
</evidence>
<dbReference type="SMART" id="SM00636">
    <property type="entry name" value="Glyco_18"/>
    <property type="match status" value="1"/>
</dbReference>
<dbReference type="InterPro" id="IPR018371">
    <property type="entry name" value="Chitin-binding_1_CS"/>
</dbReference>
<keyword evidence="4 10" id="KW-0147">Chitin-binding</keyword>
<keyword evidence="16" id="KW-1185">Reference proteome</keyword>
<dbReference type="Gene3D" id="3.10.50.10">
    <property type="match status" value="1"/>
</dbReference>
<keyword evidence="10" id="KW-1015">Disulfide bond</keyword>
<feature type="signal peptide" evidence="12">
    <location>
        <begin position="1"/>
        <end position="20"/>
    </location>
</feature>
<proteinExistence type="inferred from homology"/>
<dbReference type="GO" id="GO:0000272">
    <property type="term" value="P:polysaccharide catabolic process"/>
    <property type="evidence" value="ECO:0007669"/>
    <property type="project" value="UniProtKB-KW"/>
</dbReference>
<feature type="disulfide bond" evidence="10">
    <location>
        <begin position="87"/>
        <end position="101"/>
    </location>
</feature>
<dbReference type="InterPro" id="IPR050314">
    <property type="entry name" value="Glycosyl_Hydrlase_18"/>
</dbReference>
<evidence type="ECO:0000256" key="3">
    <source>
        <dbReference type="ARBA" id="ARBA00012729"/>
    </source>
</evidence>
<accession>A0A5J5EMB5</accession>
<dbReference type="EC" id="3.2.1.14" evidence="3"/>
<dbReference type="GO" id="GO:0008843">
    <property type="term" value="F:endochitinase activity"/>
    <property type="evidence" value="ECO:0007669"/>
    <property type="project" value="UniProtKB-EC"/>
</dbReference>
<dbReference type="InterPro" id="IPR001579">
    <property type="entry name" value="Glyco_hydro_18_chit_AS"/>
</dbReference>
<evidence type="ECO:0000256" key="5">
    <source>
        <dbReference type="ARBA" id="ARBA00022801"/>
    </source>
</evidence>
<evidence type="ECO:0000256" key="9">
    <source>
        <dbReference type="ARBA" id="ARBA00023326"/>
    </source>
</evidence>
<dbReference type="SUPFAM" id="SSF54556">
    <property type="entry name" value="Chitinase insertion domain"/>
    <property type="match status" value="1"/>
</dbReference>
<feature type="chain" id="PRO_5023828288" description="chitinase" evidence="12">
    <location>
        <begin position="21"/>
        <end position="1029"/>
    </location>
</feature>
<dbReference type="Pfam" id="PF00187">
    <property type="entry name" value="Chitin_bind_1"/>
    <property type="match status" value="1"/>
</dbReference>
<organism evidence="15 16">
    <name type="scientific">Sphaerosporella brunnea</name>
    <dbReference type="NCBI Taxonomy" id="1250544"/>
    <lineage>
        <taxon>Eukaryota</taxon>
        <taxon>Fungi</taxon>
        <taxon>Dikarya</taxon>
        <taxon>Ascomycota</taxon>
        <taxon>Pezizomycotina</taxon>
        <taxon>Pezizomycetes</taxon>
        <taxon>Pezizales</taxon>
        <taxon>Pyronemataceae</taxon>
        <taxon>Sphaerosporella</taxon>
    </lineage>
</organism>
<dbReference type="PROSITE" id="PS51910">
    <property type="entry name" value="GH18_2"/>
    <property type="match status" value="1"/>
</dbReference>
<dbReference type="SMART" id="SM00270">
    <property type="entry name" value="ChtBD1"/>
    <property type="match status" value="1"/>
</dbReference>
<dbReference type="InterPro" id="IPR011583">
    <property type="entry name" value="Chitinase_II/V-like_cat"/>
</dbReference>
<evidence type="ECO:0000313" key="16">
    <source>
        <dbReference type="Proteomes" id="UP000326924"/>
    </source>
</evidence>
<evidence type="ECO:0000256" key="8">
    <source>
        <dbReference type="ARBA" id="ARBA00023295"/>
    </source>
</evidence>
<evidence type="ECO:0000256" key="4">
    <source>
        <dbReference type="ARBA" id="ARBA00022669"/>
    </source>
</evidence>
<keyword evidence="9" id="KW-0624">Polysaccharide degradation</keyword>
<comment type="similarity">
    <text evidence="2">Belongs to the glycosyl hydrolase 18 family. Chitinase class V subfamily.</text>
</comment>